<organism evidence="1 2">
    <name type="scientific">Staphylococcus aureus</name>
    <dbReference type="NCBI Taxonomy" id="1280"/>
    <lineage>
        <taxon>Bacteria</taxon>
        <taxon>Bacillati</taxon>
        <taxon>Bacillota</taxon>
        <taxon>Bacilli</taxon>
        <taxon>Bacillales</taxon>
        <taxon>Staphylococcaceae</taxon>
        <taxon>Staphylococcus</taxon>
    </lineage>
</organism>
<gene>
    <name evidence="1" type="ORF">NCTC6133_02627</name>
</gene>
<protein>
    <submittedName>
        <fullName evidence="1">Uncharacterized protein</fullName>
    </submittedName>
</protein>
<dbReference type="EMBL" id="UHAP01000001">
    <property type="protein sequence ID" value="SUK56611.1"/>
    <property type="molecule type" value="Genomic_DNA"/>
</dbReference>
<name>A0A380DWE3_STAAU</name>
<proteinExistence type="predicted"/>
<accession>A0A380DWE3</accession>
<sequence>MTITIRIGLTPFNDFNCSPNHFAKPLSDIPFANAKPPPNKINTPHGSSFATSQSMIRRCFSVFLAGITNNNIDIKIAIVPSATDDVTSHFFRRNSLVIHNKLASTKIVCTTFLHTSFCQARLTFV</sequence>
<evidence type="ECO:0000313" key="1">
    <source>
        <dbReference type="EMBL" id="SUK56611.1"/>
    </source>
</evidence>
<dbReference type="AlphaFoldDB" id="A0A380DWE3"/>
<reference evidence="1 2" key="1">
    <citation type="submission" date="2018-06" db="EMBL/GenBank/DDBJ databases">
        <authorList>
            <consortium name="Pathogen Informatics"/>
            <person name="Doyle S."/>
        </authorList>
    </citation>
    <scope>NUCLEOTIDE SEQUENCE [LARGE SCALE GENOMIC DNA]</scope>
    <source>
        <strain evidence="1 2">NCTC6133</strain>
    </source>
</reference>
<evidence type="ECO:0000313" key="2">
    <source>
        <dbReference type="Proteomes" id="UP000255091"/>
    </source>
</evidence>
<dbReference type="Proteomes" id="UP000255091">
    <property type="component" value="Unassembled WGS sequence"/>
</dbReference>